<sequence length="626" mass="70367">MQGSLILPRRFPHQSAAVVHSTKVLSPELVGALRFYPSRTYQSWGLEQVVDRQSFRSRRAESLQVLHSLKKSCARYRQGGSKLLTVEDKKSGRMRGGSLGSFPSCSYSRSVSPLVPHATVANGGQILDSGSWKRLSSAVSRPFHCNQAKPWLTVPFRAFPALKTTHYGSLACRETRQDVLTQRSEKGSAAALGRAELAGNTQGEKTTDGEFIAALEDSDSDSDEEDDEKDIKKKEKKEMKVKGMQDEEDSDSDSDSEEMEQKKKKKKIPKVKVEVVGTYEDDSDSESESDEEKAMKKKIKAQEKELKKQAKKQKKAMSKMDGEYSESEDEEKKMKKEKKEQKKAIATLPDEDLDQYQYIEVSESDGSSESDLQEDDGVEIVASALEEDDVEEDDFELVGDEELSEDIESDIENAFEEFDDEELDEDFWEEEGEAMVGDGGDGGGVALGETRWGKKAFELAEVTVKEMGTDFTIYAFKTSPDGQIRVRLDKMSEQYGSPTMKEIEDFIVKYRAILDSCEVIPDNISVEVSSPGAERMVKIPGELERFKQLPMYVQYYEDESRKVEKDGVLELDSLDSGSGMTVWKLANVKLNRELSGKGRPLNSKQRKWRAQVPADSLKLVRLYLDV</sequence>
<feature type="compositionally biased region" description="Acidic residues" evidence="1">
    <location>
        <begin position="216"/>
        <end position="228"/>
    </location>
</feature>
<feature type="domain" description="DUF7912" evidence="2">
    <location>
        <begin position="536"/>
        <end position="623"/>
    </location>
</feature>
<dbReference type="Proteomes" id="UP001633002">
    <property type="component" value="Unassembled WGS sequence"/>
</dbReference>
<feature type="compositionally biased region" description="Acidic residues" evidence="1">
    <location>
        <begin position="385"/>
        <end position="403"/>
    </location>
</feature>
<dbReference type="AlphaFoldDB" id="A0ABD3HVD2"/>
<comment type="caution">
    <text evidence="3">The sequence shown here is derived from an EMBL/GenBank/DDBJ whole genome shotgun (WGS) entry which is preliminary data.</text>
</comment>
<evidence type="ECO:0000256" key="1">
    <source>
        <dbReference type="SAM" id="MobiDB-lite"/>
    </source>
</evidence>
<proteinExistence type="predicted"/>
<organism evidence="3 4">
    <name type="scientific">Riccia sorocarpa</name>
    <dbReference type="NCBI Taxonomy" id="122646"/>
    <lineage>
        <taxon>Eukaryota</taxon>
        <taxon>Viridiplantae</taxon>
        <taxon>Streptophyta</taxon>
        <taxon>Embryophyta</taxon>
        <taxon>Marchantiophyta</taxon>
        <taxon>Marchantiopsida</taxon>
        <taxon>Marchantiidae</taxon>
        <taxon>Marchantiales</taxon>
        <taxon>Ricciaceae</taxon>
        <taxon>Riccia</taxon>
    </lineage>
</organism>
<feature type="region of interest" description="Disordered" evidence="1">
    <location>
        <begin position="215"/>
        <end position="355"/>
    </location>
</feature>
<feature type="compositionally biased region" description="Basic and acidic residues" evidence="1">
    <location>
        <begin position="229"/>
        <end position="245"/>
    </location>
</feature>
<evidence type="ECO:0000313" key="4">
    <source>
        <dbReference type="Proteomes" id="UP001633002"/>
    </source>
</evidence>
<name>A0ABD3HVD2_9MARC</name>
<feature type="compositionally biased region" description="Acidic residues" evidence="1">
    <location>
        <begin position="279"/>
        <end position="291"/>
    </location>
</feature>
<evidence type="ECO:0000313" key="3">
    <source>
        <dbReference type="EMBL" id="KAL3694876.1"/>
    </source>
</evidence>
<dbReference type="PANTHER" id="PTHR34544:SF3">
    <property type="entry name" value="OS07G0155200 PROTEIN"/>
    <property type="match status" value="1"/>
</dbReference>
<feature type="compositionally biased region" description="Basic and acidic residues" evidence="1">
    <location>
        <begin position="330"/>
        <end position="343"/>
    </location>
</feature>
<dbReference type="EMBL" id="JBJQOH010000003">
    <property type="protein sequence ID" value="KAL3694876.1"/>
    <property type="molecule type" value="Genomic_DNA"/>
</dbReference>
<feature type="region of interest" description="Disordered" evidence="1">
    <location>
        <begin position="384"/>
        <end position="403"/>
    </location>
</feature>
<accession>A0ABD3HVD2</accession>
<dbReference type="Pfam" id="PF25498">
    <property type="entry name" value="DUF7912"/>
    <property type="match status" value="1"/>
</dbReference>
<protein>
    <recommendedName>
        <fullName evidence="2">DUF7912 domain-containing protein</fullName>
    </recommendedName>
</protein>
<feature type="compositionally biased region" description="Acidic residues" evidence="1">
    <location>
        <begin position="246"/>
        <end position="258"/>
    </location>
</feature>
<gene>
    <name evidence="3" type="ORF">R1sor_008527</name>
</gene>
<evidence type="ECO:0000259" key="2">
    <source>
        <dbReference type="Pfam" id="PF25498"/>
    </source>
</evidence>
<reference evidence="3 4" key="1">
    <citation type="submission" date="2024-09" db="EMBL/GenBank/DDBJ databases">
        <title>Chromosome-scale assembly of Riccia sorocarpa.</title>
        <authorList>
            <person name="Paukszto L."/>
        </authorList>
    </citation>
    <scope>NUCLEOTIDE SEQUENCE [LARGE SCALE GENOMIC DNA]</scope>
    <source>
        <strain evidence="3">LP-2024</strain>
        <tissue evidence="3">Aerial parts of the thallus</tissue>
    </source>
</reference>
<keyword evidence="4" id="KW-1185">Reference proteome</keyword>
<dbReference type="PANTHER" id="PTHR34544">
    <property type="entry name" value="OSJNBA0006B20.18 PROTEIN"/>
    <property type="match status" value="1"/>
</dbReference>
<dbReference type="InterPro" id="IPR057234">
    <property type="entry name" value="DUF7912"/>
</dbReference>